<keyword evidence="2" id="KW-0963">Cytoplasm</keyword>
<evidence type="ECO:0000256" key="2">
    <source>
        <dbReference type="ARBA" id="ARBA00022490"/>
    </source>
</evidence>
<dbReference type="Proteomes" id="UP000239899">
    <property type="component" value="Unassembled WGS sequence"/>
</dbReference>
<name>A0A2P6THX3_CHLSO</name>
<keyword evidence="3" id="KW-0378">Hydrolase</keyword>
<dbReference type="SUPFAM" id="SSF53474">
    <property type="entry name" value="alpha/beta-Hydrolases"/>
    <property type="match status" value="1"/>
</dbReference>
<evidence type="ECO:0000313" key="3">
    <source>
        <dbReference type="EMBL" id="PRW33891.1"/>
    </source>
</evidence>
<dbReference type="GO" id="GO:0016787">
    <property type="term" value="F:hydrolase activity"/>
    <property type="evidence" value="ECO:0007669"/>
    <property type="project" value="UniProtKB-KW"/>
</dbReference>
<dbReference type="AlphaFoldDB" id="A0A2P6THX3"/>
<evidence type="ECO:0000313" key="4">
    <source>
        <dbReference type="Proteomes" id="UP000239899"/>
    </source>
</evidence>
<dbReference type="Gene3D" id="3.40.50.1820">
    <property type="entry name" value="alpha/beta hydrolase"/>
    <property type="match status" value="1"/>
</dbReference>
<dbReference type="PANTHER" id="PTHR46197:SF3">
    <property type="entry name" value="AB HYDROLASE-1 DOMAIN-CONTAINING PROTEIN"/>
    <property type="match status" value="1"/>
</dbReference>
<reference evidence="3 4" key="1">
    <citation type="journal article" date="2018" name="Plant J.">
        <title>Genome sequences of Chlorella sorokiniana UTEX 1602 and Micractinium conductrix SAG 241.80: implications to maltose excretion by a green alga.</title>
        <authorList>
            <person name="Arriola M.B."/>
            <person name="Velmurugan N."/>
            <person name="Zhang Y."/>
            <person name="Plunkett M.H."/>
            <person name="Hondzo H."/>
            <person name="Barney B.M."/>
        </authorList>
    </citation>
    <scope>NUCLEOTIDE SEQUENCE [LARGE SCALE GENOMIC DNA]</scope>
    <source>
        <strain evidence="4">UTEX 1602</strain>
    </source>
</reference>
<comment type="subcellular location">
    <subcellularLocation>
        <location evidence="1">Cytoplasm</location>
    </subcellularLocation>
</comment>
<evidence type="ECO:0000256" key="1">
    <source>
        <dbReference type="ARBA" id="ARBA00004496"/>
    </source>
</evidence>
<accession>A0A2P6THX3</accession>
<comment type="caution">
    <text evidence="3">The sequence shown here is derived from an EMBL/GenBank/DDBJ whole genome shotgun (WGS) entry which is preliminary data.</text>
</comment>
<dbReference type="STRING" id="3076.A0A2P6THX3"/>
<sequence>MSSSYALPWISSHADELAGWVAVAPVGLSLWTNPPAQSKTKVLAVYGSRDAMRSDYALLEDKMPQSQFLLIPDAGHACYLDSPALFNRELIRFLENEVEG</sequence>
<dbReference type="OrthoDB" id="284184at2759"/>
<organism evidence="3 4">
    <name type="scientific">Chlorella sorokiniana</name>
    <name type="common">Freshwater green alga</name>
    <dbReference type="NCBI Taxonomy" id="3076"/>
    <lineage>
        <taxon>Eukaryota</taxon>
        <taxon>Viridiplantae</taxon>
        <taxon>Chlorophyta</taxon>
        <taxon>core chlorophytes</taxon>
        <taxon>Trebouxiophyceae</taxon>
        <taxon>Chlorellales</taxon>
        <taxon>Chlorellaceae</taxon>
        <taxon>Chlorella clade</taxon>
        <taxon>Chlorella</taxon>
    </lineage>
</organism>
<proteinExistence type="predicted"/>
<dbReference type="EMBL" id="LHPG02000015">
    <property type="protein sequence ID" value="PRW33891.1"/>
    <property type="molecule type" value="Genomic_DNA"/>
</dbReference>
<keyword evidence="4" id="KW-1185">Reference proteome</keyword>
<protein>
    <submittedName>
        <fullName evidence="3">Alpha beta hydrolase domain-containing 14A isoform X3</fullName>
    </submittedName>
</protein>
<dbReference type="InterPro" id="IPR029058">
    <property type="entry name" value="AB_hydrolase_fold"/>
</dbReference>
<gene>
    <name evidence="3" type="ORF">C2E21_7345</name>
</gene>
<dbReference type="PANTHER" id="PTHR46197">
    <property type="entry name" value="PROTEIN ABHD14B-LIKE"/>
    <property type="match status" value="1"/>
</dbReference>
<dbReference type="GO" id="GO:0005737">
    <property type="term" value="C:cytoplasm"/>
    <property type="evidence" value="ECO:0007669"/>
    <property type="project" value="UniProtKB-SubCell"/>
</dbReference>